<dbReference type="AlphaFoldDB" id="A0A0D3KNU6"/>
<keyword evidence="2" id="KW-1185">Reference proteome</keyword>
<dbReference type="HOGENOM" id="CLU_2163204_0_0_1"/>
<dbReference type="KEGG" id="ehx:EMIHUDRAFT_225617"/>
<dbReference type="RefSeq" id="XP_005789860.1">
    <property type="nucleotide sequence ID" value="XM_005789803.1"/>
</dbReference>
<evidence type="ECO:0000313" key="2">
    <source>
        <dbReference type="Proteomes" id="UP000013827"/>
    </source>
</evidence>
<dbReference type="GeneID" id="17282701"/>
<dbReference type="EnsemblProtists" id="EOD37431">
    <property type="protein sequence ID" value="EOD37431"/>
    <property type="gene ID" value="EMIHUDRAFT_225617"/>
</dbReference>
<reference evidence="1" key="2">
    <citation type="submission" date="2024-10" db="UniProtKB">
        <authorList>
            <consortium name="EnsemblProtists"/>
        </authorList>
    </citation>
    <scope>IDENTIFICATION</scope>
</reference>
<reference evidence="2" key="1">
    <citation type="journal article" date="2013" name="Nature">
        <title>Pan genome of the phytoplankton Emiliania underpins its global distribution.</title>
        <authorList>
            <person name="Read B.A."/>
            <person name="Kegel J."/>
            <person name="Klute M.J."/>
            <person name="Kuo A."/>
            <person name="Lefebvre S.C."/>
            <person name="Maumus F."/>
            <person name="Mayer C."/>
            <person name="Miller J."/>
            <person name="Monier A."/>
            <person name="Salamov A."/>
            <person name="Young J."/>
            <person name="Aguilar M."/>
            <person name="Claverie J.M."/>
            <person name="Frickenhaus S."/>
            <person name="Gonzalez K."/>
            <person name="Herman E.K."/>
            <person name="Lin Y.C."/>
            <person name="Napier J."/>
            <person name="Ogata H."/>
            <person name="Sarno A.F."/>
            <person name="Shmutz J."/>
            <person name="Schroeder D."/>
            <person name="de Vargas C."/>
            <person name="Verret F."/>
            <person name="von Dassow P."/>
            <person name="Valentin K."/>
            <person name="Van de Peer Y."/>
            <person name="Wheeler G."/>
            <person name="Dacks J.B."/>
            <person name="Delwiche C.F."/>
            <person name="Dyhrman S.T."/>
            <person name="Glockner G."/>
            <person name="John U."/>
            <person name="Richards T."/>
            <person name="Worden A.Z."/>
            <person name="Zhang X."/>
            <person name="Grigoriev I.V."/>
            <person name="Allen A.E."/>
            <person name="Bidle K."/>
            <person name="Borodovsky M."/>
            <person name="Bowler C."/>
            <person name="Brownlee C."/>
            <person name="Cock J.M."/>
            <person name="Elias M."/>
            <person name="Gladyshev V.N."/>
            <person name="Groth M."/>
            <person name="Guda C."/>
            <person name="Hadaegh A."/>
            <person name="Iglesias-Rodriguez M.D."/>
            <person name="Jenkins J."/>
            <person name="Jones B.M."/>
            <person name="Lawson T."/>
            <person name="Leese F."/>
            <person name="Lindquist E."/>
            <person name="Lobanov A."/>
            <person name="Lomsadze A."/>
            <person name="Malik S.B."/>
            <person name="Marsh M.E."/>
            <person name="Mackinder L."/>
            <person name="Mock T."/>
            <person name="Mueller-Roeber B."/>
            <person name="Pagarete A."/>
            <person name="Parker M."/>
            <person name="Probert I."/>
            <person name="Quesneville H."/>
            <person name="Raines C."/>
            <person name="Rensing S.A."/>
            <person name="Riano-Pachon D.M."/>
            <person name="Richier S."/>
            <person name="Rokitta S."/>
            <person name="Shiraiwa Y."/>
            <person name="Soanes D.M."/>
            <person name="van der Giezen M."/>
            <person name="Wahlund T.M."/>
            <person name="Williams B."/>
            <person name="Wilson W."/>
            <person name="Wolfe G."/>
            <person name="Wurch L.L."/>
        </authorList>
    </citation>
    <scope>NUCLEOTIDE SEQUENCE</scope>
</reference>
<proteinExistence type="predicted"/>
<evidence type="ECO:0000313" key="1">
    <source>
        <dbReference type="EnsemblProtists" id="EOD37431"/>
    </source>
</evidence>
<accession>A0A0D3KNU6</accession>
<protein>
    <submittedName>
        <fullName evidence="1">Uncharacterized protein</fullName>
    </submittedName>
</protein>
<name>A0A0D3KNU6_EMIH1</name>
<organism evidence="1 2">
    <name type="scientific">Emiliania huxleyi (strain CCMP1516)</name>
    <dbReference type="NCBI Taxonomy" id="280463"/>
    <lineage>
        <taxon>Eukaryota</taxon>
        <taxon>Haptista</taxon>
        <taxon>Haptophyta</taxon>
        <taxon>Prymnesiophyceae</taxon>
        <taxon>Isochrysidales</taxon>
        <taxon>Noelaerhabdaceae</taxon>
        <taxon>Emiliania</taxon>
    </lineage>
</organism>
<dbReference type="Proteomes" id="UP000013827">
    <property type="component" value="Unassembled WGS sequence"/>
</dbReference>
<sequence length="111" mass="12109">MSAVYDTLAVIRPPRAEYEPEALGPAEFSYAGAEALEPPAPQASNYFSLILSKPKDARRRSTIKLLYGPGIAFPGLARLRDIEVDIVHMMTLNLPELVPSTGTRSGDLRPN</sequence>
<dbReference type="PaxDb" id="2903-EOD37431"/>